<feature type="domain" description="C2H2-type" evidence="11">
    <location>
        <begin position="156"/>
        <end position="183"/>
    </location>
</feature>
<dbReference type="PANTHER" id="PTHR26374:SF454">
    <property type="entry name" value="OS04G0162500 PROTEIN"/>
    <property type="match status" value="1"/>
</dbReference>
<keyword evidence="4 9" id="KW-0863">Zinc-finger</keyword>
<accession>A0A9R1PA59</accession>
<evidence type="ECO:0000256" key="3">
    <source>
        <dbReference type="ARBA" id="ARBA00022737"/>
    </source>
</evidence>
<keyword evidence="3" id="KW-0677">Repeat</keyword>
<keyword evidence="8" id="KW-0539">Nucleus</keyword>
<evidence type="ECO:0000313" key="13">
    <source>
        <dbReference type="Proteomes" id="UP000324705"/>
    </source>
</evidence>
<proteinExistence type="predicted"/>
<evidence type="ECO:0000313" key="12">
    <source>
        <dbReference type="EMBL" id="VAH39700.1"/>
    </source>
</evidence>
<evidence type="ECO:0000256" key="6">
    <source>
        <dbReference type="ARBA" id="ARBA00023015"/>
    </source>
</evidence>
<evidence type="ECO:0000256" key="4">
    <source>
        <dbReference type="ARBA" id="ARBA00022771"/>
    </source>
</evidence>
<evidence type="ECO:0000256" key="9">
    <source>
        <dbReference type="PROSITE-ProRule" id="PRU00042"/>
    </source>
</evidence>
<keyword evidence="5" id="KW-0862">Zinc</keyword>
<dbReference type="GO" id="GO:0008270">
    <property type="term" value="F:zinc ion binding"/>
    <property type="evidence" value="ECO:0007669"/>
    <property type="project" value="UniProtKB-KW"/>
</dbReference>
<dbReference type="InterPro" id="IPR013087">
    <property type="entry name" value="Znf_C2H2_type"/>
</dbReference>
<dbReference type="PANTHER" id="PTHR26374">
    <property type="entry name" value="ZINC FINGER PROTEIN ZAT5"/>
    <property type="match status" value="1"/>
</dbReference>
<evidence type="ECO:0000256" key="2">
    <source>
        <dbReference type="ARBA" id="ARBA00022723"/>
    </source>
</evidence>
<evidence type="ECO:0000256" key="5">
    <source>
        <dbReference type="ARBA" id="ARBA00022833"/>
    </source>
</evidence>
<sequence length="364" mass="37012">MGEEAGDGYGHGTPPDALTAIVVKGKRSKRRRVHAAAVIAAAEAEVTAVTTASAAGEVASSSSSVADGGGWRSGADEAASGCVTEEEEDMALCLMLLARGGGGQGSRAGASSASSSVVVRDDVAESTAGVMAVATAREGKFRSRRPADGGEGEFVYECRTCGKCFPSFQALGGHRTSHKKPRLPLPPTTAATASSSEEKKLPADEKTPPPPSSPSPAAAVDRTVLAIPVPATPPKQEGAATATVVSSSKQQQQQQGQGRVHECSICGAEFGSGQALGGHMRRHRPLLPASASVSSTDGVAAVLVIRKEKSLLELDLNMPAPCDDPAATATSPGSFTFAVKERPSSAAKLLPFPATASALVDCHY</sequence>
<dbReference type="EMBL" id="LT934114">
    <property type="protein sequence ID" value="VAH39700.1"/>
    <property type="molecule type" value="Genomic_DNA"/>
</dbReference>
<feature type="compositionally biased region" description="Basic and acidic residues" evidence="10">
    <location>
        <begin position="196"/>
        <end position="207"/>
    </location>
</feature>
<keyword evidence="6" id="KW-0805">Transcription regulation</keyword>
<dbReference type="InterPro" id="IPR036236">
    <property type="entry name" value="Znf_C2H2_sf"/>
</dbReference>
<dbReference type="SMART" id="SM00355">
    <property type="entry name" value="ZnF_C2H2"/>
    <property type="match status" value="2"/>
</dbReference>
<feature type="region of interest" description="Disordered" evidence="10">
    <location>
        <begin position="230"/>
        <end position="256"/>
    </location>
</feature>
<dbReference type="PROSITE" id="PS00028">
    <property type="entry name" value="ZINC_FINGER_C2H2_1"/>
    <property type="match status" value="2"/>
</dbReference>
<dbReference type="AlphaFoldDB" id="A0A9R1PA59"/>
<gene>
    <name evidence="12" type="ORF">TRITD_2Bv1G001320</name>
</gene>
<keyword evidence="13" id="KW-1185">Reference proteome</keyword>
<dbReference type="Gene3D" id="3.30.160.60">
    <property type="entry name" value="Classic Zinc Finger"/>
    <property type="match status" value="1"/>
</dbReference>
<evidence type="ECO:0000256" key="10">
    <source>
        <dbReference type="SAM" id="MobiDB-lite"/>
    </source>
</evidence>
<dbReference type="GO" id="GO:0005634">
    <property type="term" value="C:nucleus"/>
    <property type="evidence" value="ECO:0007669"/>
    <property type="project" value="UniProtKB-SubCell"/>
</dbReference>
<evidence type="ECO:0000259" key="11">
    <source>
        <dbReference type="PROSITE" id="PS50157"/>
    </source>
</evidence>
<feature type="region of interest" description="Disordered" evidence="10">
    <location>
        <begin position="53"/>
        <end position="78"/>
    </location>
</feature>
<dbReference type="Proteomes" id="UP000324705">
    <property type="component" value="Chromosome 2B"/>
</dbReference>
<feature type="domain" description="C2H2-type" evidence="11">
    <location>
        <begin position="261"/>
        <end position="288"/>
    </location>
</feature>
<feature type="region of interest" description="Disordered" evidence="10">
    <location>
        <begin position="172"/>
        <end position="218"/>
    </location>
</feature>
<name>A0A9R1PA59_TRITD</name>
<protein>
    <recommendedName>
        <fullName evidence="11">C2H2-type domain-containing protein</fullName>
    </recommendedName>
</protein>
<evidence type="ECO:0000256" key="1">
    <source>
        <dbReference type="ARBA" id="ARBA00004123"/>
    </source>
</evidence>
<dbReference type="Gramene" id="TRITD2Bv1G001320.1">
    <property type="protein sequence ID" value="TRITD2Bv1G001320.1"/>
    <property type="gene ID" value="TRITD2Bv1G001320"/>
</dbReference>
<evidence type="ECO:0000256" key="7">
    <source>
        <dbReference type="ARBA" id="ARBA00023163"/>
    </source>
</evidence>
<evidence type="ECO:0000256" key="8">
    <source>
        <dbReference type="ARBA" id="ARBA00023242"/>
    </source>
</evidence>
<reference evidence="12 13" key="1">
    <citation type="submission" date="2017-09" db="EMBL/GenBank/DDBJ databases">
        <authorList>
            <consortium name="International Durum Wheat Genome Sequencing Consortium (IDWGSC)"/>
            <person name="Milanesi L."/>
        </authorList>
    </citation>
    <scope>NUCLEOTIDE SEQUENCE [LARGE SCALE GENOMIC DNA]</scope>
    <source>
        <strain evidence="13">cv. Svevo</strain>
    </source>
</reference>
<dbReference type="Pfam" id="PF13912">
    <property type="entry name" value="zf-C2H2_6"/>
    <property type="match status" value="2"/>
</dbReference>
<dbReference type="PROSITE" id="PS50157">
    <property type="entry name" value="ZINC_FINGER_C2H2_2"/>
    <property type="match status" value="2"/>
</dbReference>
<keyword evidence="2" id="KW-0479">Metal-binding</keyword>
<dbReference type="OMA" id="DMAMCLM"/>
<organism evidence="12 13">
    <name type="scientific">Triticum turgidum subsp. durum</name>
    <name type="common">Durum wheat</name>
    <name type="synonym">Triticum durum</name>
    <dbReference type="NCBI Taxonomy" id="4567"/>
    <lineage>
        <taxon>Eukaryota</taxon>
        <taxon>Viridiplantae</taxon>
        <taxon>Streptophyta</taxon>
        <taxon>Embryophyta</taxon>
        <taxon>Tracheophyta</taxon>
        <taxon>Spermatophyta</taxon>
        <taxon>Magnoliopsida</taxon>
        <taxon>Liliopsida</taxon>
        <taxon>Poales</taxon>
        <taxon>Poaceae</taxon>
        <taxon>BOP clade</taxon>
        <taxon>Pooideae</taxon>
        <taxon>Triticodae</taxon>
        <taxon>Triticeae</taxon>
        <taxon>Triticinae</taxon>
        <taxon>Triticum</taxon>
    </lineage>
</organism>
<feature type="compositionally biased region" description="Low complexity" evidence="10">
    <location>
        <begin position="53"/>
        <end position="66"/>
    </location>
</feature>
<dbReference type="SUPFAM" id="SSF57667">
    <property type="entry name" value="beta-beta-alpha zinc fingers"/>
    <property type="match status" value="1"/>
</dbReference>
<comment type="subcellular location">
    <subcellularLocation>
        <location evidence="1">Nucleus</location>
    </subcellularLocation>
</comment>
<keyword evidence="7" id="KW-0804">Transcription</keyword>